<dbReference type="Pfam" id="PF13460">
    <property type="entry name" value="NAD_binding_10"/>
    <property type="match status" value="1"/>
</dbReference>
<keyword evidence="3" id="KW-1185">Reference proteome</keyword>
<feature type="domain" description="NAD(P)-binding" evidence="1">
    <location>
        <begin position="14"/>
        <end position="180"/>
    </location>
</feature>
<dbReference type="SUPFAM" id="SSF51735">
    <property type="entry name" value="NAD(P)-binding Rossmann-fold domains"/>
    <property type="match status" value="1"/>
</dbReference>
<dbReference type="InterPro" id="IPR036291">
    <property type="entry name" value="NAD(P)-bd_dom_sf"/>
</dbReference>
<reference evidence="3" key="1">
    <citation type="journal article" date="2019" name="Int. J. Syst. Evol. Microbiol.">
        <title>The Global Catalogue of Microorganisms (GCM) 10K type strain sequencing project: providing services to taxonomists for standard genome sequencing and annotation.</title>
        <authorList>
            <consortium name="The Broad Institute Genomics Platform"/>
            <consortium name="The Broad Institute Genome Sequencing Center for Infectious Disease"/>
            <person name="Wu L."/>
            <person name="Ma J."/>
        </authorList>
    </citation>
    <scope>NUCLEOTIDE SEQUENCE [LARGE SCALE GENOMIC DNA]</scope>
    <source>
        <strain evidence="3">KACC 12634</strain>
    </source>
</reference>
<dbReference type="PANTHER" id="PTHR43162">
    <property type="match status" value="1"/>
</dbReference>
<organism evidence="2 3">
    <name type="scientific">Glycomyces mayteni</name>
    <dbReference type="NCBI Taxonomy" id="543887"/>
    <lineage>
        <taxon>Bacteria</taxon>
        <taxon>Bacillati</taxon>
        <taxon>Actinomycetota</taxon>
        <taxon>Actinomycetes</taxon>
        <taxon>Glycomycetales</taxon>
        <taxon>Glycomycetaceae</taxon>
        <taxon>Glycomyces</taxon>
    </lineage>
</organism>
<evidence type="ECO:0000313" key="3">
    <source>
        <dbReference type="Proteomes" id="UP001596470"/>
    </source>
</evidence>
<dbReference type="Gene3D" id="3.40.50.720">
    <property type="entry name" value="NAD(P)-binding Rossmann-like Domain"/>
    <property type="match status" value="1"/>
</dbReference>
<dbReference type="InterPro" id="IPR051604">
    <property type="entry name" value="Ergot_Alk_Oxidoreductase"/>
</dbReference>
<comment type="caution">
    <text evidence="2">The sequence shown here is derived from an EMBL/GenBank/DDBJ whole genome shotgun (WGS) entry which is preliminary data.</text>
</comment>
<gene>
    <name evidence="2" type="ORF">ACFQS3_08160</name>
</gene>
<dbReference type="InterPro" id="IPR016040">
    <property type="entry name" value="NAD(P)-bd_dom"/>
</dbReference>
<dbReference type="PANTHER" id="PTHR43162:SF1">
    <property type="entry name" value="PRESTALK A DIFFERENTIATION PROTEIN A"/>
    <property type="match status" value="1"/>
</dbReference>
<evidence type="ECO:0000313" key="2">
    <source>
        <dbReference type="EMBL" id="MFC6957165.1"/>
    </source>
</evidence>
<dbReference type="Gene3D" id="3.90.25.10">
    <property type="entry name" value="UDP-galactose 4-epimerase, domain 1"/>
    <property type="match status" value="1"/>
</dbReference>
<name>A0ABW2D4C3_9ACTN</name>
<dbReference type="Proteomes" id="UP001596470">
    <property type="component" value="Unassembled WGS sequence"/>
</dbReference>
<sequence length="285" mass="29749">MSEHTTTGTILVTGATGKVGRRLTEILREGGHDVRAVSRSTPIPLDWTDESTWDAALEGVAAVYIIAPDHPFPADAFVAAAVKAGARRVVAQSGRRVQDLAAVAGVGPEAIGMYAAQEAVQASGVEWTVLQPNNFNENFSEGDYFPSVLAGELALPLADTTEPLIAVADIAAVAAAVLTEDGHAGRVYELSGPESLSMADAMAAVAAASGKPVAFRDETPEEHDAGLRAAGLPEDLVMFLNLMYEFMRGGAMSATTDGVARVLGREPVRFADWAAETAKTGVWSA</sequence>
<evidence type="ECO:0000259" key="1">
    <source>
        <dbReference type="Pfam" id="PF13460"/>
    </source>
</evidence>
<protein>
    <submittedName>
        <fullName evidence="2">NAD(P)H-binding protein</fullName>
    </submittedName>
</protein>
<dbReference type="EMBL" id="JBHSYS010000002">
    <property type="protein sequence ID" value="MFC6957165.1"/>
    <property type="molecule type" value="Genomic_DNA"/>
</dbReference>
<dbReference type="RefSeq" id="WP_382348256.1">
    <property type="nucleotide sequence ID" value="NZ_JBHMBP010000002.1"/>
</dbReference>
<proteinExistence type="predicted"/>
<accession>A0ABW2D4C3</accession>